<feature type="transmembrane region" description="Helical" evidence="2">
    <location>
        <begin position="229"/>
        <end position="249"/>
    </location>
</feature>
<keyword evidence="2" id="KW-0812">Transmembrane</keyword>
<dbReference type="AlphaFoldDB" id="A0A813K7L1"/>
<feature type="transmembrane region" description="Helical" evidence="2">
    <location>
        <begin position="101"/>
        <end position="121"/>
    </location>
</feature>
<dbReference type="Proteomes" id="UP000626109">
    <property type="component" value="Unassembled WGS sequence"/>
</dbReference>
<proteinExistence type="predicted"/>
<evidence type="ECO:0000313" key="4">
    <source>
        <dbReference type="Proteomes" id="UP000626109"/>
    </source>
</evidence>
<evidence type="ECO:0000313" key="3">
    <source>
        <dbReference type="EMBL" id="CAE8696191.1"/>
    </source>
</evidence>
<accession>A0A813K7L1</accession>
<dbReference type="EMBL" id="CAJNNW010028459">
    <property type="protein sequence ID" value="CAE8696191.1"/>
    <property type="molecule type" value="Genomic_DNA"/>
</dbReference>
<feature type="transmembrane region" description="Helical" evidence="2">
    <location>
        <begin position="74"/>
        <end position="95"/>
    </location>
</feature>
<keyword evidence="2" id="KW-1133">Transmembrane helix</keyword>
<evidence type="ECO:0000256" key="2">
    <source>
        <dbReference type="SAM" id="Phobius"/>
    </source>
</evidence>
<feature type="transmembrane region" description="Helical" evidence="2">
    <location>
        <begin position="45"/>
        <end position="62"/>
    </location>
</feature>
<evidence type="ECO:0000256" key="1">
    <source>
        <dbReference type="SAM" id="MobiDB-lite"/>
    </source>
</evidence>
<feature type="transmembrane region" description="Helical" evidence="2">
    <location>
        <begin position="287"/>
        <end position="306"/>
    </location>
</feature>
<feature type="compositionally biased region" description="Acidic residues" evidence="1">
    <location>
        <begin position="331"/>
        <end position="346"/>
    </location>
</feature>
<feature type="transmembrane region" description="Helical" evidence="2">
    <location>
        <begin position="141"/>
        <end position="159"/>
    </location>
</feature>
<reference evidence="3" key="1">
    <citation type="submission" date="2021-02" db="EMBL/GenBank/DDBJ databases">
        <authorList>
            <person name="Dougan E. K."/>
            <person name="Rhodes N."/>
            <person name="Thang M."/>
            <person name="Chan C."/>
        </authorList>
    </citation>
    <scope>NUCLEOTIDE SEQUENCE</scope>
</reference>
<sequence length="346" mass="37448">MRGVREAFNLRKIAKCLLPGFFFAASTALLSMAYSQGVTASMNMVLGKIYTPIAAFASRWILKKFYMWLEWMSLIITTLASVTFGALQAGGGAAGGGGASIFAMSLVIVSATSSVFASLSVERILKNETSCFNINKVRLDVASLMWSIVFLPIIGWVSVATQDSGHSRQQDAFWNLRPPDSCQDSACWGPLGSNRTCSSEMCSCECSSGVFVAWNSLAPPGQAPYLQHVLVPIVYIAIAVNVFQGWLGAMVAYKFSTVERAIADSFSLLLVFFVGEPLLNARMPDDAALNIVAFIVPLSAACFMVGTAELRKLCELCGLDIRGTKKKEETQVEEEQTSSDSGEDRE</sequence>
<gene>
    <name evidence="3" type="ORF">PGLA2088_LOCUS29727</name>
</gene>
<name>A0A813K7L1_POLGL</name>
<protein>
    <submittedName>
        <fullName evidence="3">Uncharacterized protein</fullName>
    </submittedName>
</protein>
<keyword evidence="2" id="KW-0472">Membrane</keyword>
<organism evidence="3 4">
    <name type="scientific">Polarella glacialis</name>
    <name type="common">Dinoflagellate</name>
    <dbReference type="NCBI Taxonomy" id="89957"/>
    <lineage>
        <taxon>Eukaryota</taxon>
        <taxon>Sar</taxon>
        <taxon>Alveolata</taxon>
        <taxon>Dinophyceae</taxon>
        <taxon>Suessiales</taxon>
        <taxon>Suessiaceae</taxon>
        <taxon>Polarella</taxon>
    </lineage>
</organism>
<comment type="caution">
    <text evidence="3">The sequence shown here is derived from an EMBL/GenBank/DDBJ whole genome shotgun (WGS) entry which is preliminary data.</text>
</comment>
<feature type="region of interest" description="Disordered" evidence="1">
    <location>
        <begin position="326"/>
        <end position="346"/>
    </location>
</feature>